<sequence>MDLLAESSLDAGVFIQPDASPGLGDGAKTLLIGGQQPLELFGGLPGLLIHRRQRGHLCTQDLQVLVNIVGEMLMSQDQKVFFCIACGRHLDLDFESQRFTDFEDGLQLPMVSKHRLQGLVVVPDDADEQQADDSEAEPDLLADPEFAPNLFHILLLAGESCRFSGDGWGYTGSFARAVYRRRQRAARRRVKKYI</sequence>
<evidence type="ECO:0000313" key="1">
    <source>
        <dbReference type="EMBL" id="KFB74245.1"/>
    </source>
</evidence>
<dbReference type="Proteomes" id="UP000020077">
    <property type="component" value="Unassembled WGS sequence"/>
</dbReference>
<dbReference type="EMBL" id="JDVG02000076">
    <property type="protein sequence ID" value="KFB74245.1"/>
    <property type="molecule type" value="Genomic_DNA"/>
</dbReference>
<evidence type="ECO:0000313" key="2">
    <source>
        <dbReference type="Proteomes" id="UP000020077"/>
    </source>
</evidence>
<dbReference type="AlphaFoldDB" id="A0A080M1R4"/>
<gene>
    <name evidence="1" type="ORF">AW09_000482</name>
</gene>
<name>A0A080M1R4_9PROT</name>
<organism evidence="1 2">
    <name type="scientific">Candidatus Accumulibacter phosphatis</name>
    <dbReference type="NCBI Taxonomy" id="327160"/>
    <lineage>
        <taxon>Bacteria</taxon>
        <taxon>Pseudomonadati</taxon>
        <taxon>Pseudomonadota</taxon>
        <taxon>Betaproteobacteria</taxon>
        <taxon>Candidatus Accumulibacter</taxon>
    </lineage>
</organism>
<accession>A0A080M1R4</accession>
<comment type="caution">
    <text evidence="1">The sequence shown here is derived from an EMBL/GenBank/DDBJ whole genome shotgun (WGS) entry which is preliminary data.</text>
</comment>
<protein>
    <submittedName>
        <fullName evidence="1">Uncharacterized protein</fullName>
    </submittedName>
</protein>
<reference evidence="1 2" key="1">
    <citation type="submission" date="2014-02" db="EMBL/GenBank/DDBJ databases">
        <title>Expanding our view of genomic diversity in Candidatus Accumulibacter clades.</title>
        <authorList>
            <person name="Skennerton C.T."/>
            <person name="Barr J.J."/>
            <person name="Slater F.R."/>
            <person name="Bond P.L."/>
            <person name="Tyson G.W."/>
        </authorList>
    </citation>
    <scope>NUCLEOTIDE SEQUENCE [LARGE SCALE GENOMIC DNA]</scope>
    <source>
        <strain evidence="2">BA-91</strain>
    </source>
</reference>
<proteinExistence type="predicted"/>